<dbReference type="OrthoDB" id="771064at2"/>
<evidence type="ECO:0000313" key="2">
    <source>
        <dbReference type="EMBL" id="RUT02479.1"/>
    </source>
</evidence>
<reference evidence="2" key="1">
    <citation type="submission" date="2018-12" db="EMBL/GenBank/DDBJ databases">
        <authorList>
            <person name="Will S."/>
            <person name="Neumann-Schaal M."/>
            <person name="Henke P."/>
        </authorList>
    </citation>
    <scope>NUCLEOTIDE SEQUENCE</scope>
    <source>
        <strain evidence="2">PCC 7102</strain>
    </source>
</reference>
<dbReference type="InterPro" id="IPR046621">
    <property type="entry name" value="DUF6734"/>
</dbReference>
<protein>
    <recommendedName>
        <fullName evidence="1">DUF6734 domain-containing protein</fullName>
    </recommendedName>
</protein>
<dbReference type="Proteomes" id="UP000271624">
    <property type="component" value="Unassembled WGS sequence"/>
</dbReference>
<name>A0A3S1B0K6_9CYAN</name>
<dbReference type="EMBL" id="RSCL01000016">
    <property type="protein sequence ID" value="RUT02479.1"/>
    <property type="molecule type" value="Genomic_DNA"/>
</dbReference>
<evidence type="ECO:0000259" key="1">
    <source>
        <dbReference type="Pfam" id="PF20508"/>
    </source>
</evidence>
<accession>A0A3S1B0K6</accession>
<organism evidence="2 3">
    <name type="scientific">Dulcicalothrix desertica PCC 7102</name>
    <dbReference type="NCBI Taxonomy" id="232991"/>
    <lineage>
        <taxon>Bacteria</taxon>
        <taxon>Bacillati</taxon>
        <taxon>Cyanobacteriota</taxon>
        <taxon>Cyanophyceae</taxon>
        <taxon>Nostocales</taxon>
        <taxon>Calotrichaceae</taxon>
        <taxon>Dulcicalothrix</taxon>
    </lineage>
</organism>
<dbReference type="Pfam" id="PF20508">
    <property type="entry name" value="DUF6734"/>
    <property type="match status" value="1"/>
</dbReference>
<dbReference type="AlphaFoldDB" id="A0A3S1B0K6"/>
<comment type="caution">
    <text evidence="2">The sequence shown here is derived from an EMBL/GenBank/DDBJ whole genome shotgun (WGS) entry which is preliminary data.</text>
</comment>
<gene>
    <name evidence="2" type="ORF">DSM106972_059570</name>
</gene>
<feature type="domain" description="DUF6734" evidence="1">
    <location>
        <begin position="1"/>
        <end position="292"/>
    </location>
</feature>
<keyword evidence="3" id="KW-1185">Reference proteome</keyword>
<dbReference type="RefSeq" id="WP_127084185.1">
    <property type="nucleotide sequence ID" value="NZ_RSCL01000016.1"/>
</dbReference>
<proteinExistence type="predicted"/>
<evidence type="ECO:0000313" key="3">
    <source>
        <dbReference type="Proteomes" id="UP000271624"/>
    </source>
</evidence>
<sequence length="295" mass="34186">MKAVWSLWTKPLRENKKSIWVSDKHHLLAWILSVETAKKHYPETALFTDSQGARMLVDKLGLEFTQVSTELDALENSDPRLWALGKVYTYGAQTEPFIHIDSDVFLWKPLPSEMVSAPLLAQNPEYFTVGNSWYDPEAMETAISQINGWLPEEWIWQRSYGLLQTAYNCGIFGGHAVDFIRYYASLAIKFVEHLSNQLAWLILHPDTERNILFEQYLLGCCVSYHQHQTKSPYKDIRVKCLFPSLDDALIPENAARVGFTHLIADAKQNRKIAQHLEHRVKKDYPKYYYSLINSF</sequence>
<reference evidence="2" key="2">
    <citation type="journal article" date="2019" name="Genome Biol. Evol.">
        <title>Day and night: Metabolic profiles and evolutionary relationships of six axenic non-marine cyanobacteria.</title>
        <authorList>
            <person name="Will S.E."/>
            <person name="Henke P."/>
            <person name="Boedeker C."/>
            <person name="Huang S."/>
            <person name="Brinkmann H."/>
            <person name="Rohde M."/>
            <person name="Jarek M."/>
            <person name="Friedl T."/>
            <person name="Seufert S."/>
            <person name="Schumacher M."/>
            <person name="Overmann J."/>
            <person name="Neumann-Schaal M."/>
            <person name="Petersen J."/>
        </authorList>
    </citation>
    <scope>NUCLEOTIDE SEQUENCE [LARGE SCALE GENOMIC DNA]</scope>
    <source>
        <strain evidence="2">PCC 7102</strain>
    </source>
</reference>